<evidence type="ECO:0000256" key="2">
    <source>
        <dbReference type="SAM" id="Phobius"/>
    </source>
</evidence>
<evidence type="ECO:0000313" key="5">
    <source>
        <dbReference type="Proteomes" id="UP000000738"/>
    </source>
</evidence>
<evidence type="ECO:0000313" key="3">
    <source>
        <dbReference type="EMBL" id="ACS30252.1"/>
    </source>
</evidence>
<feature type="region of interest" description="Disordered" evidence="1">
    <location>
        <begin position="403"/>
        <end position="434"/>
    </location>
</feature>
<accession>C5C9V0</accession>
<dbReference type="STRING" id="465515.Mlut_07200"/>
<dbReference type="RefSeq" id="WP_010079110.1">
    <property type="nucleotide sequence ID" value="NC_012803.1"/>
</dbReference>
<evidence type="ECO:0008006" key="7">
    <source>
        <dbReference type="Google" id="ProtNLM"/>
    </source>
</evidence>
<keyword evidence="2" id="KW-0472">Membrane</keyword>
<reference evidence="4 6" key="3">
    <citation type="submission" date="2018-06" db="EMBL/GenBank/DDBJ databases">
        <authorList>
            <consortium name="Pathogen Informatics"/>
            <person name="Doyle S."/>
        </authorList>
    </citation>
    <scope>NUCLEOTIDE SEQUENCE [LARGE SCALE GENOMIC DNA]</scope>
    <source>
        <strain evidence="4 6">NCTC2665</strain>
    </source>
</reference>
<dbReference type="Proteomes" id="UP000000738">
    <property type="component" value="Chromosome"/>
</dbReference>
<evidence type="ECO:0000313" key="4">
    <source>
        <dbReference type="EMBL" id="SQG49206.1"/>
    </source>
</evidence>
<keyword evidence="2" id="KW-0812">Transmembrane</keyword>
<dbReference type="EMBL" id="LS483396">
    <property type="protein sequence ID" value="SQG49206.1"/>
    <property type="molecule type" value="Genomic_DNA"/>
</dbReference>
<dbReference type="Proteomes" id="UP000248985">
    <property type="component" value="Chromosome 1"/>
</dbReference>
<reference evidence="5" key="2">
    <citation type="journal article" date="2010" name="J. Bacteriol.">
        <title>Genome sequence of the Fleming strain of Micrococcus luteus, a simple free-living actinobacterium.</title>
        <authorList>
            <person name="Young M."/>
            <person name="Artsatbanov V."/>
            <person name="Beller H.R."/>
            <person name="Chandra G."/>
            <person name="Chater K.F."/>
            <person name="Dover L.G."/>
            <person name="Goh E.B."/>
            <person name="Kahan T."/>
            <person name="Kaprelyants A.S."/>
            <person name="Kyrpides N."/>
            <person name="Lapidus A."/>
            <person name="Lowry S.R."/>
            <person name="Lykidis A."/>
            <person name="Mahillon J."/>
            <person name="Markowitz V."/>
            <person name="Mavromatis K."/>
            <person name="Mukamolova G.V."/>
            <person name="Oren A."/>
            <person name="Rokem J.S."/>
            <person name="Smith M.C."/>
            <person name="Young D.I."/>
            <person name="Greenblatt C.L."/>
        </authorList>
    </citation>
    <scope>NUCLEOTIDE SEQUENCE [LARGE SCALE GENOMIC DNA]</scope>
    <source>
        <strain evidence="5">ATCC 4698 / DSM 20030 / JCM 1464 / NBRC 3333 / NCIMB 9278 / NCTC 2665 / VKM Ac-2230</strain>
    </source>
</reference>
<gene>
    <name evidence="3" type="ordered locus">Mlut_07200</name>
    <name evidence="4" type="ORF">NCTC2665_01740</name>
</gene>
<feature type="transmembrane region" description="Helical" evidence="2">
    <location>
        <begin position="318"/>
        <end position="347"/>
    </location>
</feature>
<feature type="compositionally biased region" description="Basic and acidic residues" evidence="1">
    <location>
        <begin position="425"/>
        <end position="434"/>
    </location>
</feature>
<protein>
    <recommendedName>
        <fullName evidence="7">5,10-methylene-tetrahydrofolate dehydrogenase</fullName>
    </recommendedName>
</protein>
<sequence>METASPPTPPERAPQDGDDAPGPRVIGLVADPGTPWALVRRIAGDVEDRLDERLPQPDGWRVETRQESLPVGATGGMVLEEPVRSLADGQGWDTVVAVVDLPRFDDRRGVVADVVPQLRVGVVCVPALGVITPARRLRETVLRIVEHIDTAPHVDPPDGELDVQSSDESGEVEEDGGRSPADEPPEPDTDALRGIAPLGDVDADVTTTTRMGGGSRRTSTVYVKGWTGTLRLLAGMVMANRPLLMPRDMTFTIASASAAGAYGVFFGSIWVLSSVMSPGRLAAISVLSVVLLVAWLVTTNGLWTHGAAHRHSSRLDNLSTVLTVGLACTVVYVLLFVTLLLVALMIIPVEYLEEELDQPSGVGDYVRLVWLAASMGTMAGAVGSSLDDSHRIRNATYSLRERHRRSERYEGDEAAEGPTAGRRCLGNERDPARR</sequence>
<dbReference type="AlphaFoldDB" id="C5C9V0"/>
<feature type="region of interest" description="Disordered" evidence="1">
    <location>
        <begin position="1"/>
        <end position="29"/>
    </location>
</feature>
<dbReference type="EMBL" id="CP001628">
    <property type="protein sequence ID" value="ACS30252.1"/>
    <property type="molecule type" value="Genomic_DNA"/>
</dbReference>
<evidence type="ECO:0000313" key="6">
    <source>
        <dbReference type="Proteomes" id="UP000248985"/>
    </source>
</evidence>
<reference evidence="3" key="1">
    <citation type="submission" date="2009-05" db="EMBL/GenBank/DDBJ databases">
        <title>Complete sequence of Micrococcus luteus NCTC 2665.</title>
        <authorList>
            <consortium name="US DOE Joint Genome Institute"/>
            <person name="Lucas S."/>
            <person name="Copeland A."/>
            <person name="Lapidus A."/>
            <person name="Glavina del Rio T."/>
            <person name="Dalin E."/>
            <person name="Tice H."/>
            <person name="Bruce D."/>
            <person name="Goodwin L."/>
            <person name="Pitluck S."/>
            <person name="Lowry S."/>
            <person name="Larimer F."/>
            <person name="Land M."/>
            <person name="Hauser L."/>
            <person name="Kyrpides N."/>
            <person name="Lykidis A."/>
            <person name="Young M."/>
            <person name="Greenblatt C."/>
        </authorList>
    </citation>
    <scope>NUCLEOTIDE SEQUENCE</scope>
    <source>
        <strain evidence="3">NCTC 2665</strain>
    </source>
</reference>
<keyword evidence="5" id="KW-1185">Reference proteome</keyword>
<dbReference type="EnsemblBacteria" id="ACS30252">
    <property type="protein sequence ID" value="ACS30252"/>
    <property type="gene ID" value="Mlut_07200"/>
</dbReference>
<feature type="transmembrane region" description="Helical" evidence="2">
    <location>
        <begin position="251"/>
        <end position="273"/>
    </location>
</feature>
<name>C5C9V0_MICLC</name>
<dbReference type="GeneID" id="93344885"/>
<proteinExistence type="predicted"/>
<feature type="compositionally biased region" description="Pro residues" evidence="1">
    <location>
        <begin position="1"/>
        <end position="12"/>
    </location>
</feature>
<feature type="transmembrane region" description="Helical" evidence="2">
    <location>
        <begin position="279"/>
        <end position="297"/>
    </location>
</feature>
<dbReference type="HOGENOM" id="CLU_041420_1_0_11"/>
<keyword evidence="2" id="KW-1133">Transmembrane helix</keyword>
<dbReference type="KEGG" id="mlu:Mlut_07200"/>
<organism evidence="3 5">
    <name type="scientific">Micrococcus luteus (strain ATCC 4698 / DSM 20030 / JCM 1464 / CCM 169 / CCUG 5858 / IAM 1056 / NBRC 3333 / NCIMB 9278 / NCTC 2665 / VKM Ac-2230)</name>
    <name type="common">Micrococcus lysodeikticus</name>
    <dbReference type="NCBI Taxonomy" id="465515"/>
    <lineage>
        <taxon>Bacteria</taxon>
        <taxon>Bacillati</taxon>
        <taxon>Actinomycetota</taxon>
        <taxon>Actinomycetes</taxon>
        <taxon>Micrococcales</taxon>
        <taxon>Micrococcaceae</taxon>
        <taxon>Micrococcus</taxon>
    </lineage>
</organism>
<dbReference type="PATRIC" id="fig|465515.4.peg.683"/>
<evidence type="ECO:0000256" key="1">
    <source>
        <dbReference type="SAM" id="MobiDB-lite"/>
    </source>
</evidence>
<dbReference type="eggNOG" id="COG5502">
    <property type="taxonomic scope" value="Bacteria"/>
</dbReference>
<feature type="region of interest" description="Disordered" evidence="1">
    <location>
        <begin position="151"/>
        <end position="195"/>
    </location>
</feature>